<sequence>MADEVGKEITKNANKDLIERDLDELHIHASDHPGMKLISTALDGNNYFAWSSAIRNALEAKFKLGFIDGTCLAPGKTSKDYTRWRRVDCMVKSWLLNTMSKDIVDVFYYSASSRALWIELEARYGGSNGLMIYHILREIAKSSQGNMSVTAYYAKLKKLWYELECLVPTPRCYCGGCTCNVNKKIDELNKSNQLFQFLMGLDDAYDHVRSQILLLEPLPHVAKAYSMTLRVEKQRMVNEGLTNTTENAAFQFRTKEPVINFGKKKKIYADKRRLYCENCQKPGHAKETCFKIHGTPDWYKQLVERKRRTTPSKGFAAVMEDKPGDTLQSQELNELVQLLKMMKGRRSNDPVTVNFAQLEDFAAFTVNLLSVSKPCASFPILLKFDHLHCVLQDQLSKDTLAIGQNFQNLYILNSNSLIVSAVAKRSSTDTSFVASSLTHVVINCGINTSVTPPYRQ</sequence>
<dbReference type="AlphaFoldDB" id="A0AAW2YEU6"/>
<evidence type="ECO:0000313" key="2">
    <source>
        <dbReference type="EMBL" id="KAL0464413.1"/>
    </source>
</evidence>
<dbReference type="PANTHER" id="PTHR37610:SF40">
    <property type="entry name" value="OS01G0909600 PROTEIN"/>
    <property type="match status" value="1"/>
</dbReference>
<evidence type="ECO:0000259" key="1">
    <source>
        <dbReference type="Pfam" id="PF14244"/>
    </source>
</evidence>
<dbReference type="Pfam" id="PF14244">
    <property type="entry name" value="Retrotran_gag_3"/>
    <property type="match status" value="1"/>
</dbReference>
<organism evidence="2">
    <name type="scientific">Sesamum latifolium</name>
    <dbReference type="NCBI Taxonomy" id="2727402"/>
    <lineage>
        <taxon>Eukaryota</taxon>
        <taxon>Viridiplantae</taxon>
        <taxon>Streptophyta</taxon>
        <taxon>Embryophyta</taxon>
        <taxon>Tracheophyta</taxon>
        <taxon>Spermatophyta</taxon>
        <taxon>Magnoliopsida</taxon>
        <taxon>eudicotyledons</taxon>
        <taxon>Gunneridae</taxon>
        <taxon>Pentapetalae</taxon>
        <taxon>asterids</taxon>
        <taxon>lamiids</taxon>
        <taxon>Lamiales</taxon>
        <taxon>Pedaliaceae</taxon>
        <taxon>Sesamum</taxon>
    </lineage>
</organism>
<dbReference type="PANTHER" id="PTHR37610">
    <property type="entry name" value="CCHC-TYPE DOMAIN-CONTAINING PROTEIN"/>
    <property type="match status" value="1"/>
</dbReference>
<dbReference type="EMBL" id="JACGWN010000001">
    <property type="protein sequence ID" value="KAL0464413.1"/>
    <property type="molecule type" value="Genomic_DNA"/>
</dbReference>
<comment type="caution">
    <text evidence="2">The sequence shown here is derived from an EMBL/GenBank/DDBJ whole genome shotgun (WGS) entry which is preliminary data.</text>
</comment>
<protein>
    <recommendedName>
        <fullName evidence="1">Retrotransposon Copia-like N-terminal domain-containing protein</fullName>
    </recommendedName>
</protein>
<reference evidence="2" key="2">
    <citation type="journal article" date="2024" name="Plant">
        <title>Genomic evolution and insights into agronomic trait innovations of Sesamum species.</title>
        <authorList>
            <person name="Miao H."/>
            <person name="Wang L."/>
            <person name="Qu L."/>
            <person name="Liu H."/>
            <person name="Sun Y."/>
            <person name="Le M."/>
            <person name="Wang Q."/>
            <person name="Wei S."/>
            <person name="Zheng Y."/>
            <person name="Lin W."/>
            <person name="Duan Y."/>
            <person name="Cao H."/>
            <person name="Xiong S."/>
            <person name="Wang X."/>
            <person name="Wei L."/>
            <person name="Li C."/>
            <person name="Ma Q."/>
            <person name="Ju M."/>
            <person name="Zhao R."/>
            <person name="Li G."/>
            <person name="Mu C."/>
            <person name="Tian Q."/>
            <person name="Mei H."/>
            <person name="Zhang T."/>
            <person name="Gao T."/>
            <person name="Zhang H."/>
        </authorList>
    </citation>
    <scope>NUCLEOTIDE SEQUENCE</scope>
    <source>
        <strain evidence="2">KEN1</strain>
    </source>
</reference>
<dbReference type="InterPro" id="IPR029472">
    <property type="entry name" value="Copia-like_N"/>
</dbReference>
<accession>A0AAW2YEU6</accession>
<name>A0AAW2YEU6_9LAMI</name>
<reference evidence="2" key="1">
    <citation type="submission" date="2020-06" db="EMBL/GenBank/DDBJ databases">
        <authorList>
            <person name="Li T."/>
            <person name="Hu X."/>
            <person name="Zhang T."/>
            <person name="Song X."/>
            <person name="Zhang H."/>
            <person name="Dai N."/>
            <person name="Sheng W."/>
            <person name="Hou X."/>
            <person name="Wei L."/>
        </authorList>
    </citation>
    <scope>NUCLEOTIDE SEQUENCE</scope>
    <source>
        <strain evidence="2">KEN1</strain>
        <tissue evidence="2">Leaf</tissue>
    </source>
</reference>
<gene>
    <name evidence="2" type="ORF">Slati_0328900</name>
</gene>
<proteinExistence type="predicted"/>
<feature type="domain" description="Retrotransposon Copia-like N-terminal" evidence="1">
    <location>
        <begin position="28"/>
        <end position="74"/>
    </location>
</feature>